<accession>A0A6P7HDQ9</accession>
<organism evidence="4">
    <name type="scientific">Diabrotica virgifera virgifera</name>
    <name type="common">western corn rootworm</name>
    <dbReference type="NCBI Taxonomy" id="50390"/>
    <lineage>
        <taxon>Eukaryota</taxon>
        <taxon>Metazoa</taxon>
        <taxon>Ecdysozoa</taxon>
        <taxon>Arthropoda</taxon>
        <taxon>Hexapoda</taxon>
        <taxon>Insecta</taxon>
        <taxon>Pterygota</taxon>
        <taxon>Neoptera</taxon>
        <taxon>Endopterygota</taxon>
        <taxon>Coleoptera</taxon>
        <taxon>Polyphaga</taxon>
        <taxon>Cucujiformia</taxon>
        <taxon>Chrysomeloidea</taxon>
        <taxon>Chrysomelidae</taxon>
        <taxon>Galerucinae</taxon>
        <taxon>Diabroticina</taxon>
        <taxon>Diabroticites</taxon>
        <taxon>Diabrotica</taxon>
    </lineage>
</organism>
<protein>
    <submittedName>
        <fullName evidence="3 4">Uncharacterized protein LOC114349533 isoform X2</fullName>
    </submittedName>
</protein>
<dbReference type="GeneID" id="114349533"/>
<evidence type="ECO:0000313" key="2">
    <source>
        <dbReference type="Proteomes" id="UP001652700"/>
    </source>
</evidence>
<dbReference type="OrthoDB" id="7610693at2759"/>
<gene>
    <name evidence="3 4" type="primary">LOC114349533</name>
</gene>
<name>A0A6P7HDQ9_DIAVI</name>
<dbReference type="RefSeq" id="XP_028155743.1">
    <property type="nucleotide sequence ID" value="XM_028299942.1"/>
</dbReference>
<keyword evidence="2" id="KW-1185">Reference proteome</keyword>
<proteinExistence type="predicted"/>
<evidence type="ECO:0000313" key="1">
    <source>
        <dbReference type="EnsemblMetazoa" id="XP_028155743.1"/>
    </source>
</evidence>
<reference evidence="1" key="2">
    <citation type="submission" date="2025-05" db="UniProtKB">
        <authorList>
            <consortium name="EnsemblMetazoa"/>
        </authorList>
    </citation>
    <scope>IDENTIFICATION</scope>
</reference>
<dbReference type="AlphaFoldDB" id="A0A6P7HDQ9"/>
<dbReference type="EnsemblMetazoa" id="XM_028299942.2">
    <property type="protein sequence ID" value="XP_028155743.1"/>
    <property type="gene ID" value="LOC114349533"/>
</dbReference>
<evidence type="ECO:0000313" key="4">
    <source>
        <dbReference type="RefSeq" id="XP_028155743.1"/>
    </source>
</evidence>
<dbReference type="RefSeq" id="XP_028155742.1">
    <property type="nucleotide sequence ID" value="XM_028299941.1"/>
</dbReference>
<sequence>MFLSQARCLALRLTVPVPHQNVPINRSGGKLVPPSAILLAGLGVGVSSFSLKQMLQSKRPKLL</sequence>
<reference evidence="3 4" key="1">
    <citation type="submission" date="2025-04" db="UniProtKB">
        <authorList>
            <consortium name="RefSeq"/>
        </authorList>
    </citation>
    <scope>IDENTIFICATION</scope>
    <source>
        <tissue evidence="3 4">Whole insect</tissue>
    </source>
</reference>
<dbReference type="Proteomes" id="UP001652700">
    <property type="component" value="Unplaced"/>
</dbReference>
<evidence type="ECO:0000313" key="3">
    <source>
        <dbReference type="RefSeq" id="XP_028155742.1"/>
    </source>
</evidence>